<evidence type="ECO:0000313" key="1">
    <source>
        <dbReference type="EMBL" id="OZI36661.1"/>
    </source>
</evidence>
<dbReference type="EMBL" id="NEVR01000003">
    <property type="protein sequence ID" value="OZI64250.1"/>
    <property type="molecule type" value="Genomic_DNA"/>
</dbReference>
<dbReference type="OrthoDB" id="8639677at2"/>
<keyword evidence="3" id="KW-1185">Reference proteome</keyword>
<name>A0A261SHZ4_9BORD</name>
<accession>A0A261SHZ4</accession>
<evidence type="ECO:0000313" key="3">
    <source>
        <dbReference type="Proteomes" id="UP000216354"/>
    </source>
</evidence>
<evidence type="ECO:0000313" key="4">
    <source>
        <dbReference type="Proteomes" id="UP000217005"/>
    </source>
</evidence>
<dbReference type="Proteomes" id="UP000217005">
    <property type="component" value="Unassembled WGS sequence"/>
</dbReference>
<reference evidence="2 3" key="1">
    <citation type="submission" date="2017-05" db="EMBL/GenBank/DDBJ databases">
        <title>Complete and WGS of Bordetella genogroups.</title>
        <authorList>
            <person name="Spilker T."/>
            <person name="Lipuma J."/>
        </authorList>
    </citation>
    <scope>NUCLEOTIDE SEQUENCE [LARGE SCALE GENOMIC DNA]</scope>
    <source>
        <strain evidence="2 3">AU9795</strain>
    </source>
</reference>
<dbReference type="AlphaFoldDB" id="A0A261SHZ4"/>
<dbReference type="EMBL" id="NEVL01000003">
    <property type="protein sequence ID" value="OZI36661.1"/>
    <property type="molecule type" value="Genomic_DNA"/>
</dbReference>
<comment type="caution">
    <text evidence="1">The sequence shown here is derived from an EMBL/GenBank/DDBJ whole genome shotgun (WGS) entry which is preliminary data.</text>
</comment>
<organism evidence="1 4">
    <name type="scientific">Bordetella genomosp. 1</name>
    <dbReference type="NCBI Taxonomy" id="1395607"/>
    <lineage>
        <taxon>Bacteria</taxon>
        <taxon>Pseudomonadati</taxon>
        <taxon>Pseudomonadota</taxon>
        <taxon>Betaproteobacteria</taxon>
        <taxon>Burkholderiales</taxon>
        <taxon>Alcaligenaceae</taxon>
        <taxon>Bordetella</taxon>
    </lineage>
</organism>
<proteinExistence type="predicted"/>
<dbReference type="Proteomes" id="UP000216354">
    <property type="component" value="Unassembled WGS sequence"/>
</dbReference>
<gene>
    <name evidence="2" type="ORF">CAL27_14710</name>
    <name evidence="1" type="ORF">CEG14_09400</name>
</gene>
<evidence type="ECO:0000313" key="2">
    <source>
        <dbReference type="EMBL" id="OZI64250.1"/>
    </source>
</evidence>
<protein>
    <submittedName>
        <fullName evidence="1">Uncharacterized protein</fullName>
    </submittedName>
</protein>
<sequence length="73" mass="8075">MLETIDTGRRLGEVAYLIVKLRLAVQPASGEPFETLIEARISPVRIGDFAEGREIAVRVDPQTRAVAVDQRVD</sequence>
<reference evidence="1 4" key="2">
    <citation type="submission" date="2017-05" db="EMBL/GenBank/DDBJ databases">
        <title>Complete and WGS of Bordetella genogroups.</title>
        <authorList>
            <person name="Spilker T."/>
            <person name="LiPuma J."/>
        </authorList>
    </citation>
    <scope>NUCLEOTIDE SEQUENCE [LARGE SCALE GENOMIC DNA]</scope>
    <source>
        <strain evidence="1 4">AU17610</strain>
    </source>
</reference>